<accession>A0A846R3Y3</accession>
<dbReference type="RefSeq" id="WP_167964712.1">
    <property type="nucleotide sequence ID" value="NZ_JAATJJ010000002.1"/>
</dbReference>
<comment type="caution">
    <text evidence="2">The sequence shown here is derived from an EMBL/GenBank/DDBJ whole genome shotgun (WGS) entry which is preliminary data.</text>
</comment>
<evidence type="ECO:0000256" key="1">
    <source>
        <dbReference type="SAM" id="Phobius"/>
    </source>
</evidence>
<feature type="transmembrane region" description="Helical" evidence="1">
    <location>
        <begin position="77"/>
        <end position="94"/>
    </location>
</feature>
<gene>
    <name evidence="2" type="ORF">GGR42_002555</name>
</gene>
<evidence type="ECO:0000313" key="3">
    <source>
        <dbReference type="Proteomes" id="UP000590442"/>
    </source>
</evidence>
<reference evidence="2 3" key="1">
    <citation type="submission" date="2020-03" db="EMBL/GenBank/DDBJ databases">
        <title>Genomic Encyclopedia of Type Strains, Phase IV (KMG-IV): sequencing the most valuable type-strain genomes for metagenomic binning, comparative biology and taxonomic classification.</title>
        <authorList>
            <person name="Goeker M."/>
        </authorList>
    </citation>
    <scope>NUCLEOTIDE SEQUENCE [LARGE SCALE GENOMIC DNA]</scope>
    <source>
        <strain evidence="2 3">DSM 29762</strain>
    </source>
</reference>
<name>A0A846R3Y3_9FLAO</name>
<dbReference type="Proteomes" id="UP000590442">
    <property type="component" value="Unassembled WGS sequence"/>
</dbReference>
<keyword evidence="1" id="KW-1133">Transmembrane helix</keyword>
<dbReference type="EMBL" id="JAATJJ010000002">
    <property type="protein sequence ID" value="NJB72064.1"/>
    <property type="molecule type" value="Genomic_DNA"/>
</dbReference>
<keyword evidence="3" id="KW-1185">Reference proteome</keyword>
<sequence length="173" mass="19999">MKKANKNSGFKTPEGYFESLPAKLLSKISNEEVTLPNSDVQHDGFRVPQSYFENLTQDILEKVDKKETKVVSLYKKYYYVAASIAAVFVVFFAIRTNTNKTPSFDSLTSSTIENYFEDYELDFNENELAELLPIHDVEINDILNKEINQEGIVEYLDNNIEDLQELNNIYDEE</sequence>
<keyword evidence="1" id="KW-0812">Transmembrane</keyword>
<keyword evidence="1" id="KW-0472">Membrane</keyword>
<proteinExistence type="predicted"/>
<protein>
    <submittedName>
        <fullName evidence="2">Uncharacterized protein</fullName>
    </submittedName>
</protein>
<evidence type="ECO:0000313" key="2">
    <source>
        <dbReference type="EMBL" id="NJB72064.1"/>
    </source>
</evidence>
<dbReference type="AlphaFoldDB" id="A0A846R3Y3"/>
<organism evidence="2 3">
    <name type="scientific">Saonia flava</name>
    <dbReference type="NCBI Taxonomy" id="523696"/>
    <lineage>
        <taxon>Bacteria</taxon>
        <taxon>Pseudomonadati</taxon>
        <taxon>Bacteroidota</taxon>
        <taxon>Flavobacteriia</taxon>
        <taxon>Flavobacteriales</taxon>
        <taxon>Flavobacteriaceae</taxon>
        <taxon>Saonia</taxon>
    </lineage>
</organism>